<dbReference type="AlphaFoldDB" id="A0A9X3IM56"/>
<dbReference type="Gene3D" id="1.10.1200.10">
    <property type="entry name" value="ACP-like"/>
    <property type="match status" value="1"/>
</dbReference>
<dbReference type="RefSeq" id="WP_266339534.1">
    <property type="nucleotide sequence ID" value="NZ_JAPKNK010000006.1"/>
</dbReference>
<proteinExistence type="predicted"/>
<evidence type="ECO:0000313" key="2">
    <source>
        <dbReference type="Proteomes" id="UP001144805"/>
    </source>
</evidence>
<dbReference type="SUPFAM" id="SSF47336">
    <property type="entry name" value="ACP-like"/>
    <property type="match status" value="1"/>
</dbReference>
<dbReference type="InterPro" id="IPR036736">
    <property type="entry name" value="ACP-like_sf"/>
</dbReference>
<dbReference type="Proteomes" id="UP001144805">
    <property type="component" value="Unassembled WGS sequence"/>
</dbReference>
<name>A0A9X3IM56_9HYPH</name>
<organism evidence="1 2">
    <name type="scientific">Kaistia nematophila</name>
    <dbReference type="NCBI Taxonomy" id="2994654"/>
    <lineage>
        <taxon>Bacteria</taxon>
        <taxon>Pseudomonadati</taxon>
        <taxon>Pseudomonadota</taxon>
        <taxon>Alphaproteobacteria</taxon>
        <taxon>Hyphomicrobiales</taxon>
        <taxon>Kaistiaceae</taxon>
        <taxon>Kaistia</taxon>
    </lineage>
</organism>
<protein>
    <submittedName>
        <fullName evidence="1">Acyl carrier protein</fullName>
    </submittedName>
</protein>
<gene>
    <name evidence="1" type="ORF">OSH07_15285</name>
</gene>
<sequence>MNPFNRSGNIELARSVIAAALELPTEGVPADGTIETVPGWDSIGHVRIILAIETHRGERLPPEEMLRAIDVPSVAELLG</sequence>
<keyword evidence="2" id="KW-1185">Reference proteome</keyword>
<comment type="caution">
    <text evidence="1">The sequence shown here is derived from an EMBL/GenBank/DDBJ whole genome shotgun (WGS) entry which is preliminary data.</text>
</comment>
<reference evidence="1" key="1">
    <citation type="submission" date="2022-11" db="EMBL/GenBank/DDBJ databases">
        <title>Biodiversity and phylogenetic relationships of bacteria.</title>
        <authorList>
            <person name="Machado R.A.R."/>
            <person name="Bhat A."/>
            <person name="Loulou A."/>
            <person name="Kallel S."/>
        </authorList>
    </citation>
    <scope>NUCLEOTIDE SEQUENCE</scope>
    <source>
        <strain evidence="1">K-TC2</strain>
    </source>
</reference>
<evidence type="ECO:0000313" key="1">
    <source>
        <dbReference type="EMBL" id="MCX5570572.1"/>
    </source>
</evidence>
<accession>A0A9X3IM56</accession>
<dbReference type="EMBL" id="JAPKNK010000006">
    <property type="protein sequence ID" value="MCX5570572.1"/>
    <property type="molecule type" value="Genomic_DNA"/>
</dbReference>